<proteinExistence type="predicted"/>
<gene>
    <name evidence="1" type="ORF">SCAL_000165</name>
</gene>
<dbReference type="AlphaFoldDB" id="A0A1F2PAQ6"/>
<organism evidence="1 2">
    <name type="scientific">Candidatus Syntropharchaeum caldarium</name>
    <dbReference type="NCBI Taxonomy" id="1838285"/>
    <lineage>
        <taxon>Archaea</taxon>
        <taxon>Methanobacteriati</taxon>
        <taxon>Methanobacteriota</taxon>
        <taxon>Stenosarchaea group</taxon>
        <taxon>Methanomicrobia</taxon>
        <taxon>Methanosarcinales</taxon>
        <taxon>ANME-2 cluster</taxon>
        <taxon>Candidatus Syntropharchaeum</taxon>
    </lineage>
</organism>
<dbReference type="STRING" id="1838285.SCAL_000165"/>
<dbReference type="Proteomes" id="UP000186940">
    <property type="component" value="Unassembled WGS sequence"/>
</dbReference>
<comment type="caution">
    <text evidence="1">The sequence shown here is derived from an EMBL/GenBank/DDBJ whole genome shotgun (WGS) entry which is preliminary data.</text>
</comment>
<evidence type="ECO:0000313" key="2">
    <source>
        <dbReference type="Proteomes" id="UP000186940"/>
    </source>
</evidence>
<name>A0A1F2PAQ6_9EURY</name>
<reference evidence="1" key="1">
    <citation type="submission" date="2016-05" db="EMBL/GenBank/DDBJ databases">
        <title>Microbial consortia oxidize butane by reversing methanogenesis.</title>
        <authorList>
            <person name="Laso-Perez R."/>
            <person name="Richter M."/>
            <person name="Wegener G."/>
            <person name="Musat F."/>
        </authorList>
    </citation>
    <scope>NUCLEOTIDE SEQUENCE [LARGE SCALE GENOMIC DNA]</scope>
    <source>
        <strain evidence="1">BOX2</strain>
    </source>
</reference>
<dbReference type="EMBL" id="LYOS01000001">
    <property type="protein sequence ID" value="OFV68489.1"/>
    <property type="molecule type" value="Genomic_DNA"/>
</dbReference>
<keyword evidence="2" id="KW-1185">Reference proteome</keyword>
<evidence type="ECO:0000313" key="1">
    <source>
        <dbReference type="EMBL" id="OFV68489.1"/>
    </source>
</evidence>
<accession>A0A1F2PAQ6</accession>
<protein>
    <submittedName>
        <fullName evidence="1">Uncharacterized protein</fullName>
    </submittedName>
</protein>
<sequence length="34" mass="4110">MFLFMKIKYPNIEYFIDNINLMIAVIDITNEDKV</sequence>